<comment type="catalytic activity">
    <reaction evidence="1">
        <text>ATP + protein L-histidine = ADP + protein N-phospho-L-histidine.</text>
        <dbReference type="EC" id="2.7.13.3"/>
    </reaction>
</comment>
<keyword evidence="9" id="KW-0812">Transmembrane</keyword>
<evidence type="ECO:0000256" key="1">
    <source>
        <dbReference type="ARBA" id="ARBA00000085"/>
    </source>
</evidence>
<feature type="transmembrane region" description="Helical" evidence="9">
    <location>
        <begin position="32"/>
        <end position="54"/>
    </location>
</feature>
<dbReference type="SUPFAM" id="SSF55874">
    <property type="entry name" value="ATPase domain of HSP90 chaperone/DNA topoisomerase II/histidine kinase"/>
    <property type="match status" value="1"/>
</dbReference>
<evidence type="ECO:0000256" key="2">
    <source>
        <dbReference type="ARBA" id="ARBA00012438"/>
    </source>
</evidence>
<feature type="transmembrane region" description="Helical" evidence="9">
    <location>
        <begin position="126"/>
        <end position="149"/>
    </location>
</feature>
<dbReference type="InterPro" id="IPR036890">
    <property type="entry name" value="HATPase_C_sf"/>
</dbReference>
<reference evidence="11 12" key="1">
    <citation type="submission" date="2023-05" db="EMBL/GenBank/DDBJ databases">
        <title>Streptantibioticus silvisoli sp. nov., acidotolerant actinomycetes 1 from pine litter.</title>
        <authorList>
            <person name="Swiecimska M."/>
            <person name="Golinska P."/>
            <person name="Sangal V."/>
            <person name="Wachnowicz B."/>
            <person name="Goodfellow M."/>
        </authorList>
    </citation>
    <scope>NUCLEOTIDE SEQUENCE [LARGE SCALE GENOMIC DNA]</scope>
    <source>
        <strain evidence="11 12">DSM 42109</strain>
    </source>
</reference>
<organism evidence="11 12">
    <name type="scientific">Streptomyces iconiensis</name>
    <dbReference type="NCBI Taxonomy" id="1384038"/>
    <lineage>
        <taxon>Bacteria</taxon>
        <taxon>Bacillati</taxon>
        <taxon>Actinomycetota</taxon>
        <taxon>Actinomycetes</taxon>
        <taxon>Kitasatosporales</taxon>
        <taxon>Streptomycetaceae</taxon>
        <taxon>Streptomyces</taxon>
    </lineage>
</organism>
<evidence type="ECO:0000313" key="11">
    <source>
        <dbReference type="EMBL" id="MDJ1138269.1"/>
    </source>
</evidence>
<keyword evidence="7" id="KW-0067">ATP-binding</keyword>
<keyword evidence="4" id="KW-0808">Transferase</keyword>
<dbReference type="Proteomes" id="UP001214441">
    <property type="component" value="Unassembled WGS sequence"/>
</dbReference>
<evidence type="ECO:0000259" key="10">
    <source>
        <dbReference type="Pfam" id="PF07730"/>
    </source>
</evidence>
<name>A0ABT7AAB0_9ACTN</name>
<accession>A0ABT7AAB0</accession>
<evidence type="ECO:0000256" key="6">
    <source>
        <dbReference type="ARBA" id="ARBA00022777"/>
    </source>
</evidence>
<feature type="transmembrane region" description="Helical" evidence="9">
    <location>
        <begin position="66"/>
        <end position="85"/>
    </location>
</feature>
<evidence type="ECO:0000256" key="8">
    <source>
        <dbReference type="ARBA" id="ARBA00023012"/>
    </source>
</evidence>
<keyword evidence="8" id="KW-0902">Two-component regulatory system</keyword>
<keyword evidence="9" id="KW-0472">Membrane</keyword>
<dbReference type="GO" id="GO:0016301">
    <property type="term" value="F:kinase activity"/>
    <property type="evidence" value="ECO:0007669"/>
    <property type="project" value="UniProtKB-KW"/>
</dbReference>
<proteinExistence type="predicted"/>
<dbReference type="CDD" id="cd16917">
    <property type="entry name" value="HATPase_UhpB-NarQ-NarX-like"/>
    <property type="match status" value="1"/>
</dbReference>
<dbReference type="InterPro" id="IPR050482">
    <property type="entry name" value="Sensor_HK_TwoCompSys"/>
</dbReference>
<evidence type="ECO:0000256" key="7">
    <source>
        <dbReference type="ARBA" id="ARBA00022840"/>
    </source>
</evidence>
<dbReference type="EC" id="2.7.13.3" evidence="2"/>
<dbReference type="PANTHER" id="PTHR24421:SF10">
    <property type="entry name" value="NITRATE_NITRITE SENSOR PROTEIN NARQ"/>
    <property type="match status" value="1"/>
</dbReference>
<gene>
    <name evidence="11" type="ORF">NMN56_041205</name>
</gene>
<dbReference type="RefSeq" id="WP_274046756.1">
    <property type="nucleotide sequence ID" value="NZ_JANCPR020000080.1"/>
</dbReference>
<feature type="domain" description="Signal transduction histidine kinase subgroup 3 dimerisation and phosphoacceptor" evidence="10">
    <location>
        <begin position="185"/>
        <end position="252"/>
    </location>
</feature>
<evidence type="ECO:0000256" key="4">
    <source>
        <dbReference type="ARBA" id="ARBA00022679"/>
    </source>
</evidence>
<evidence type="ECO:0000256" key="3">
    <source>
        <dbReference type="ARBA" id="ARBA00022553"/>
    </source>
</evidence>
<evidence type="ECO:0000256" key="9">
    <source>
        <dbReference type="SAM" id="Phobius"/>
    </source>
</evidence>
<evidence type="ECO:0000313" key="12">
    <source>
        <dbReference type="Proteomes" id="UP001214441"/>
    </source>
</evidence>
<dbReference type="Gene3D" id="3.30.565.10">
    <property type="entry name" value="Histidine kinase-like ATPase, C-terminal domain"/>
    <property type="match status" value="1"/>
</dbReference>
<dbReference type="PANTHER" id="PTHR24421">
    <property type="entry name" value="NITRATE/NITRITE SENSOR PROTEIN NARX-RELATED"/>
    <property type="match status" value="1"/>
</dbReference>
<keyword evidence="3" id="KW-0597">Phosphoprotein</keyword>
<protein>
    <recommendedName>
        <fullName evidence="2">histidine kinase</fullName>
        <ecNumber evidence="2">2.7.13.3</ecNumber>
    </recommendedName>
</protein>
<keyword evidence="5" id="KW-0547">Nucleotide-binding</keyword>
<dbReference type="InterPro" id="IPR011712">
    <property type="entry name" value="Sig_transdc_His_kin_sub3_dim/P"/>
</dbReference>
<evidence type="ECO:0000256" key="5">
    <source>
        <dbReference type="ARBA" id="ARBA00022741"/>
    </source>
</evidence>
<comment type="caution">
    <text evidence="11">The sequence shown here is derived from an EMBL/GenBank/DDBJ whole genome shotgun (WGS) entry which is preliminary data.</text>
</comment>
<dbReference type="Pfam" id="PF07730">
    <property type="entry name" value="HisKA_3"/>
    <property type="match status" value="1"/>
</dbReference>
<sequence length="387" mass="40767">MLRTVSWLMRAGAYVFVGLKTFTGEPTGDEPAGGGVVVAGYALGGLALLLWGLADVFGGEDARRAPWVQVLLGFAAMVAGFASAFPHAGALVAVPLIFLMHLGTESALAVGWAVAGCTAVAIESGVLVAGASPGLAPGYPLLVVMVLVVSHNRRSYRVRAEQSAAMLAQVELLRAEQRRVAVLDERTRIAREIHDVLAHSLGALSVQIQLARALLTDGQDVDRTADVLAGAQRLTSEGLNETRRAVHALRSDTAPLDEELATMADTHRQRHGVPVRVSVEGTPSPLTADQTLPLVRTAQEALTNAAKHAPDQPVDVGLTYEDAHVTLTVDTPLGAPAAQRAGDGARLATVDGGYGLTGMRERLLLLDGTLDVGERDGRWHVRAEVPR</sequence>
<feature type="transmembrane region" description="Helical" evidence="9">
    <location>
        <begin position="92"/>
        <end position="114"/>
    </location>
</feature>
<keyword evidence="9" id="KW-1133">Transmembrane helix</keyword>
<keyword evidence="12" id="KW-1185">Reference proteome</keyword>
<dbReference type="EMBL" id="JANCPR020000080">
    <property type="protein sequence ID" value="MDJ1138269.1"/>
    <property type="molecule type" value="Genomic_DNA"/>
</dbReference>
<dbReference type="Gene3D" id="1.20.5.1930">
    <property type="match status" value="1"/>
</dbReference>
<keyword evidence="6 11" id="KW-0418">Kinase</keyword>